<dbReference type="SUPFAM" id="SSF74653">
    <property type="entry name" value="TolA/TonB C-terminal domain"/>
    <property type="match status" value="1"/>
</dbReference>
<keyword evidence="4" id="KW-1185">Reference proteome</keyword>
<name>A0ABW5JFS2_9BACT</name>
<keyword evidence="1" id="KW-0732">Signal</keyword>
<evidence type="ECO:0000256" key="1">
    <source>
        <dbReference type="SAM" id="SignalP"/>
    </source>
</evidence>
<dbReference type="Gene3D" id="3.30.1150.10">
    <property type="match status" value="1"/>
</dbReference>
<dbReference type="Proteomes" id="UP001597510">
    <property type="component" value="Unassembled WGS sequence"/>
</dbReference>
<dbReference type="RefSeq" id="WP_340233261.1">
    <property type="nucleotide sequence ID" value="NZ_JBBEWC010000001.1"/>
</dbReference>
<evidence type="ECO:0000313" key="4">
    <source>
        <dbReference type="Proteomes" id="UP001597510"/>
    </source>
</evidence>
<evidence type="ECO:0000313" key="3">
    <source>
        <dbReference type="EMBL" id="MFD2523445.1"/>
    </source>
</evidence>
<sequence length="145" mass="16783">MKNYCLLFFILLSINAFCQSGSTQKDTTSFIEINPEFPGGIKAFYKYINQNFNYPKSAIKAGYMGRVIVKFIIEKDGRVKIDNINSSEMVFRRKKATEELRQLAIKEMIVAITNHYESMPIWKPGTQNGTPVRVFFTTPLYLEFQ</sequence>
<dbReference type="Pfam" id="PF03544">
    <property type="entry name" value="TonB_C"/>
    <property type="match status" value="1"/>
</dbReference>
<feature type="chain" id="PRO_5046244192" evidence="1">
    <location>
        <begin position="19"/>
        <end position="145"/>
    </location>
</feature>
<feature type="signal peptide" evidence="1">
    <location>
        <begin position="1"/>
        <end position="18"/>
    </location>
</feature>
<evidence type="ECO:0000259" key="2">
    <source>
        <dbReference type="Pfam" id="PF03544"/>
    </source>
</evidence>
<protein>
    <submittedName>
        <fullName evidence="3">Energy transducer TonB</fullName>
    </submittedName>
</protein>
<feature type="domain" description="TonB C-terminal" evidence="2">
    <location>
        <begin position="51"/>
        <end position="81"/>
    </location>
</feature>
<dbReference type="InterPro" id="IPR037682">
    <property type="entry name" value="TonB_C"/>
</dbReference>
<proteinExistence type="predicted"/>
<accession>A0ABW5JFS2</accession>
<dbReference type="EMBL" id="JBHULC010000038">
    <property type="protein sequence ID" value="MFD2523445.1"/>
    <property type="molecule type" value="Genomic_DNA"/>
</dbReference>
<organism evidence="3 4">
    <name type="scientific">Emticicia soli</name>
    <dbReference type="NCBI Taxonomy" id="2027878"/>
    <lineage>
        <taxon>Bacteria</taxon>
        <taxon>Pseudomonadati</taxon>
        <taxon>Bacteroidota</taxon>
        <taxon>Cytophagia</taxon>
        <taxon>Cytophagales</taxon>
        <taxon>Leadbetterellaceae</taxon>
        <taxon>Emticicia</taxon>
    </lineage>
</organism>
<comment type="caution">
    <text evidence="3">The sequence shown here is derived from an EMBL/GenBank/DDBJ whole genome shotgun (WGS) entry which is preliminary data.</text>
</comment>
<reference evidence="4" key="1">
    <citation type="journal article" date="2019" name="Int. J. Syst. Evol. Microbiol.">
        <title>The Global Catalogue of Microorganisms (GCM) 10K type strain sequencing project: providing services to taxonomists for standard genome sequencing and annotation.</title>
        <authorList>
            <consortium name="The Broad Institute Genomics Platform"/>
            <consortium name="The Broad Institute Genome Sequencing Center for Infectious Disease"/>
            <person name="Wu L."/>
            <person name="Ma J."/>
        </authorList>
    </citation>
    <scope>NUCLEOTIDE SEQUENCE [LARGE SCALE GENOMIC DNA]</scope>
    <source>
        <strain evidence="4">KCTC 52344</strain>
    </source>
</reference>
<gene>
    <name evidence="3" type="ORF">ACFSR2_21285</name>
</gene>